<keyword evidence="8" id="KW-0479">Metal-binding</keyword>
<keyword evidence="9" id="KW-0460">Magnesium</keyword>
<dbReference type="GO" id="GO:0046872">
    <property type="term" value="F:metal ion binding"/>
    <property type="evidence" value="ECO:0007669"/>
    <property type="project" value="UniProtKB-KW"/>
</dbReference>
<dbReference type="AlphaFoldDB" id="A0A0H5BEQ2"/>
<evidence type="ECO:0000256" key="7">
    <source>
        <dbReference type="ARBA" id="ARBA00022692"/>
    </source>
</evidence>
<reference evidence="16" key="1">
    <citation type="journal article" date="2015" name="Genome Announc.">
        <title>Complete Genome Sequence of the Bacteriochlorophyll b-Producing Photosynthetic Bacterium Blastochloris viridis.</title>
        <authorList>
            <person name="Tsukatani Y."/>
            <person name="Hirose Y."/>
            <person name="Harada J."/>
            <person name="Misawa N."/>
            <person name="Mori K."/>
            <person name="Inoue K."/>
            <person name="Tamiaki H."/>
        </authorList>
    </citation>
    <scope>NUCLEOTIDE SEQUENCE [LARGE SCALE GENOMIC DNA]</scope>
    <source>
        <strain evidence="16">DSM 133</strain>
    </source>
</reference>
<dbReference type="InterPro" id="IPR035889">
    <property type="entry name" value="Light-harvesting_complex"/>
</dbReference>
<keyword evidence="12" id="KW-0157">Chromophore</keyword>
<dbReference type="Proteomes" id="UP000065734">
    <property type="component" value="Chromosome I"/>
</dbReference>
<evidence type="ECO:0000313" key="18">
    <source>
        <dbReference type="Proteomes" id="UP000065734"/>
    </source>
</evidence>
<dbReference type="EMBL" id="LN907867">
    <property type="protein sequence ID" value="CUU43152.1"/>
    <property type="molecule type" value="Genomic_DNA"/>
</dbReference>
<dbReference type="GO" id="GO:0005886">
    <property type="term" value="C:plasma membrane"/>
    <property type="evidence" value="ECO:0007669"/>
    <property type="project" value="UniProtKB-SubCell"/>
</dbReference>
<evidence type="ECO:0000256" key="8">
    <source>
        <dbReference type="ARBA" id="ARBA00022723"/>
    </source>
</evidence>
<comment type="similarity">
    <text evidence="3">Belongs to the antenna complex beta subunit family.</text>
</comment>
<evidence type="ECO:0000256" key="2">
    <source>
        <dbReference type="ARBA" id="ARBA00004249"/>
    </source>
</evidence>
<proteinExistence type="inferred from homology"/>
<evidence type="ECO:0000256" key="11">
    <source>
        <dbReference type="ARBA" id="ARBA00022989"/>
    </source>
</evidence>
<keyword evidence="10" id="KW-0076">Bacteriochlorophyll</keyword>
<dbReference type="KEGG" id="bvr:BVIR_2725"/>
<dbReference type="InterPro" id="IPR023624">
    <property type="entry name" value="Antenna_beta_dom_sf"/>
</dbReference>
<evidence type="ECO:0000256" key="10">
    <source>
        <dbReference type="ARBA" id="ARBA00022956"/>
    </source>
</evidence>
<evidence type="ECO:0000256" key="3">
    <source>
        <dbReference type="ARBA" id="ARBA00011052"/>
    </source>
</evidence>
<keyword evidence="13 15" id="KW-0472">Membrane</keyword>
<evidence type="ECO:0000256" key="14">
    <source>
        <dbReference type="ARBA" id="ARBA00023243"/>
    </source>
</evidence>
<gene>
    <name evidence="16" type="ORF">BV133_1971</name>
    <name evidence="17" type="ORF">BVIRIDIS_21690</name>
</gene>
<keyword evidence="4" id="KW-1003">Cell membrane</keyword>
<keyword evidence="14" id="KW-0437">Light-harvesting polypeptide</keyword>
<feature type="transmembrane region" description="Helical" evidence="15">
    <location>
        <begin position="27"/>
        <end position="44"/>
    </location>
</feature>
<dbReference type="RefSeq" id="WP_197604370.1">
    <property type="nucleotide sequence ID" value="NZ_AP014854.2"/>
</dbReference>
<reference evidence="18" key="3">
    <citation type="journal article" date="2016" name="Genome Announc.">
        <title>Revised genome sequence of the purple photosynthetic bacterium Blastochloris viridis.</title>
        <authorList>
            <person name="Liu L.N."/>
            <person name="Faulkner M."/>
            <person name="Liu X."/>
            <person name="Huang F."/>
            <person name="Darby A.C."/>
            <person name="Hall N."/>
        </authorList>
    </citation>
    <scope>NUCLEOTIDE SEQUENCE [LARGE SCALE GENOMIC DNA]</scope>
    <source>
        <strain evidence="18">ATCC 19567 / DSM 133 / F</strain>
    </source>
</reference>
<keyword evidence="5" id="KW-0148">Chlorophyll</keyword>
<evidence type="ECO:0000256" key="15">
    <source>
        <dbReference type="SAM" id="Phobius"/>
    </source>
</evidence>
<evidence type="ECO:0000256" key="6">
    <source>
        <dbReference type="ARBA" id="ARBA00022549"/>
    </source>
</evidence>
<evidence type="ECO:0000256" key="4">
    <source>
        <dbReference type="ARBA" id="ARBA00022475"/>
    </source>
</evidence>
<dbReference type="Gene3D" id="1.20.5.250">
    <property type="match status" value="1"/>
</dbReference>
<name>A0A0H5BEQ2_BLAVI</name>
<evidence type="ECO:0000256" key="5">
    <source>
        <dbReference type="ARBA" id="ARBA00022494"/>
    </source>
</evidence>
<keyword evidence="11 15" id="KW-1133">Transmembrane helix</keyword>
<keyword evidence="18" id="KW-1185">Reference proteome</keyword>
<evidence type="ECO:0000256" key="9">
    <source>
        <dbReference type="ARBA" id="ARBA00022842"/>
    </source>
</evidence>
<evidence type="ECO:0000256" key="12">
    <source>
        <dbReference type="ARBA" id="ARBA00022991"/>
    </source>
</evidence>
<dbReference type="STRING" id="1079.BVIR_2725"/>
<dbReference type="SUPFAM" id="SSF56918">
    <property type="entry name" value="Light-harvesting complex subunits"/>
    <property type="match status" value="1"/>
</dbReference>
<dbReference type="GO" id="GO:0030076">
    <property type="term" value="C:light-harvesting complex"/>
    <property type="evidence" value="ECO:0007669"/>
    <property type="project" value="UniProtKB-KW"/>
</dbReference>
<comment type="subcellular location">
    <subcellularLocation>
        <location evidence="2">Cell inner membrane</location>
        <topology evidence="2">Single-pass type II membrane protein</topology>
    </subcellularLocation>
</comment>
<comment type="function">
    <text evidence="1">Antenna complexes are light-harvesting systems, which transfer the excitation energy to the reaction centers.</text>
</comment>
<evidence type="ECO:0000256" key="1">
    <source>
        <dbReference type="ARBA" id="ARBA00002455"/>
    </source>
</evidence>
<dbReference type="EMBL" id="AP014854">
    <property type="protein sequence ID" value="BAR99564.1"/>
    <property type="molecule type" value="Genomic_DNA"/>
</dbReference>
<reference evidence="17" key="2">
    <citation type="submission" date="2015-11" db="EMBL/GenBank/DDBJ databases">
        <authorList>
            <person name="Zhang Y."/>
            <person name="Guo Z."/>
        </authorList>
    </citation>
    <scope>NUCLEOTIDE SEQUENCE</scope>
    <source>
        <strain evidence="17">1</strain>
    </source>
</reference>
<dbReference type="GO" id="GO:0042314">
    <property type="term" value="F:bacteriochlorophyll binding"/>
    <property type="evidence" value="ECO:0007669"/>
    <property type="project" value="UniProtKB-KW"/>
</dbReference>
<evidence type="ECO:0000313" key="17">
    <source>
        <dbReference type="EMBL" id="CUU43152.1"/>
    </source>
</evidence>
<keyword evidence="6" id="KW-0042">Antenna complex</keyword>
<evidence type="ECO:0000313" key="16">
    <source>
        <dbReference type="EMBL" id="BAR99564.1"/>
    </source>
</evidence>
<accession>A0A0H5BEQ2</accession>
<organism evidence="17 18">
    <name type="scientific">Blastochloris viridis</name>
    <name type="common">Rhodopseudomonas viridis</name>
    <dbReference type="NCBI Taxonomy" id="1079"/>
    <lineage>
        <taxon>Bacteria</taxon>
        <taxon>Pseudomonadati</taxon>
        <taxon>Pseudomonadota</taxon>
        <taxon>Alphaproteobacteria</taxon>
        <taxon>Hyphomicrobiales</taxon>
        <taxon>Blastochloridaceae</taxon>
        <taxon>Blastochloris</taxon>
    </lineage>
</organism>
<protein>
    <submittedName>
        <fullName evidence="17">Uncharacterized protein</fullName>
    </submittedName>
</protein>
<evidence type="ECO:0000256" key="13">
    <source>
        <dbReference type="ARBA" id="ARBA00023136"/>
    </source>
</evidence>
<keyword evidence="7 15" id="KW-0812">Transmembrane</keyword>
<sequence length="46" mass="5404">MRELVHYVSRITETENHQFAEAFKRTFSAFVMIVVLSHLVALAWKP</sequence>